<gene>
    <name evidence="7" type="ORF">ABHD89_001318</name>
</gene>
<dbReference type="InterPro" id="IPR036291">
    <property type="entry name" value="NAD(P)-bd_dom_sf"/>
</dbReference>
<evidence type="ECO:0000256" key="1">
    <source>
        <dbReference type="ARBA" id="ARBA00002607"/>
    </source>
</evidence>
<reference evidence="7 8" key="1">
    <citation type="submission" date="2024-05" db="EMBL/GenBank/DDBJ databases">
        <title>Genomic Encyclopedia of Type Strains, Phase IV (KMG-IV): sequencing the most valuable type-strain genomes for metagenomic binning, comparative biology and taxonomic classification.</title>
        <authorList>
            <person name="Goeker M."/>
        </authorList>
    </citation>
    <scope>NUCLEOTIDE SEQUENCE [LARGE SCALE GENOMIC DNA]</scope>
    <source>
        <strain evidence="7 8">DSM 25286</strain>
    </source>
</reference>
<organism evidence="7 8">
    <name type="scientific">Salinicoccus halitifaciens</name>
    <dbReference type="NCBI Taxonomy" id="1073415"/>
    <lineage>
        <taxon>Bacteria</taxon>
        <taxon>Bacillati</taxon>
        <taxon>Bacillota</taxon>
        <taxon>Bacilli</taxon>
        <taxon>Bacillales</taxon>
        <taxon>Staphylococcaceae</taxon>
        <taxon>Salinicoccus</taxon>
    </lineage>
</organism>
<evidence type="ECO:0000256" key="6">
    <source>
        <dbReference type="ARBA" id="ARBA00032683"/>
    </source>
</evidence>
<dbReference type="Proteomes" id="UP001549019">
    <property type="component" value="Unassembled WGS sequence"/>
</dbReference>
<dbReference type="Gene3D" id="3.40.50.720">
    <property type="entry name" value="NAD(P)-binding Rossmann-like Domain"/>
    <property type="match status" value="1"/>
</dbReference>
<dbReference type="RefSeq" id="WP_230821800.1">
    <property type="nucleotide sequence ID" value="NZ_JAJNCU010000003.1"/>
</dbReference>
<comment type="similarity">
    <text evidence="2">Belongs to the short-chain dehydrogenases/reductases (SDR) family.</text>
</comment>
<comment type="function">
    <text evidence="1">Catalyzes the NADPH-dependent reduction of beta-ketoacyl-ACP substrates to beta-hydroxyacyl-ACP products, the first reductive step in the elongation cycle of fatty acid biosynthesis.</text>
</comment>
<keyword evidence="8" id="KW-1185">Reference proteome</keyword>
<protein>
    <recommendedName>
        <fullName evidence="3">3-oxoacyl-[acyl-carrier-protein] reductase FabG</fullName>
    </recommendedName>
    <alternativeName>
        <fullName evidence="4 6">Beta-Ketoacyl-acyl carrier protein reductase</fullName>
    </alternativeName>
    <alternativeName>
        <fullName evidence="5">Beta-ketoacyl-ACP reductase</fullName>
    </alternativeName>
</protein>
<evidence type="ECO:0000256" key="3">
    <source>
        <dbReference type="ARBA" id="ARBA00017650"/>
    </source>
</evidence>
<dbReference type="InterPro" id="IPR050259">
    <property type="entry name" value="SDR"/>
</dbReference>
<dbReference type="PRINTS" id="PR00080">
    <property type="entry name" value="SDRFAMILY"/>
</dbReference>
<dbReference type="SUPFAM" id="SSF51735">
    <property type="entry name" value="NAD(P)-binding Rossmann-fold domains"/>
    <property type="match status" value="1"/>
</dbReference>
<dbReference type="PRINTS" id="PR00081">
    <property type="entry name" value="GDHRDH"/>
</dbReference>
<sequence length="251" mass="26891">MFDLTDNIAMVTGGANGIGKGIAETLTKAGAKVMICDIDEEAGEKTAEVIDGEFFRLDVTDPGNAERVVEEILEKYDKIDILAANTGIYPEVMIEDMTEEDWDKIQNINLKGLFFTAKPVLKAMKEQNYGRLILTSSITGDITGYPGGSIYGATKAGILGYMRNAAMEYAKYGVTVNAVQPGMVGTETLKKELGVLYDKGAESVPLKRLGKPEDIGAAVAFFASKEAGYITAQSLVVDGGQIVPETPDVLD</sequence>
<dbReference type="PROSITE" id="PS00061">
    <property type="entry name" value="ADH_SHORT"/>
    <property type="match status" value="1"/>
</dbReference>
<dbReference type="PANTHER" id="PTHR42879:SF2">
    <property type="entry name" value="3-OXOACYL-[ACYL-CARRIER-PROTEIN] REDUCTASE FABG"/>
    <property type="match status" value="1"/>
</dbReference>
<evidence type="ECO:0000313" key="7">
    <source>
        <dbReference type="EMBL" id="MET3110916.1"/>
    </source>
</evidence>
<evidence type="ECO:0000256" key="4">
    <source>
        <dbReference type="ARBA" id="ARBA00029743"/>
    </source>
</evidence>
<keyword evidence="7" id="KW-0560">Oxidoreductase</keyword>
<evidence type="ECO:0000256" key="5">
    <source>
        <dbReference type="ARBA" id="ARBA00029899"/>
    </source>
</evidence>
<dbReference type="Pfam" id="PF13561">
    <property type="entry name" value="adh_short_C2"/>
    <property type="match status" value="1"/>
</dbReference>
<dbReference type="InterPro" id="IPR020904">
    <property type="entry name" value="Sc_DH/Rdtase_CS"/>
</dbReference>
<proteinExistence type="inferred from homology"/>
<dbReference type="PANTHER" id="PTHR42879">
    <property type="entry name" value="3-OXOACYL-(ACYL-CARRIER-PROTEIN) REDUCTASE"/>
    <property type="match status" value="1"/>
</dbReference>
<comment type="caution">
    <text evidence="7">The sequence shown here is derived from an EMBL/GenBank/DDBJ whole genome shotgun (WGS) entry which is preliminary data.</text>
</comment>
<name>A0ABV2E9S4_9STAP</name>
<dbReference type="EMBL" id="JBDZDV010000002">
    <property type="protein sequence ID" value="MET3110916.1"/>
    <property type="molecule type" value="Genomic_DNA"/>
</dbReference>
<accession>A0ABV2E9S4</accession>
<evidence type="ECO:0000256" key="2">
    <source>
        <dbReference type="ARBA" id="ARBA00006484"/>
    </source>
</evidence>
<dbReference type="InterPro" id="IPR002347">
    <property type="entry name" value="SDR_fam"/>
</dbReference>
<dbReference type="GO" id="GO:0004316">
    <property type="term" value="F:3-oxoacyl-[acyl-carrier-protein] reductase (NADPH) activity"/>
    <property type="evidence" value="ECO:0007669"/>
    <property type="project" value="UniProtKB-EC"/>
</dbReference>
<evidence type="ECO:0000313" key="8">
    <source>
        <dbReference type="Proteomes" id="UP001549019"/>
    </source>
</evidence>